<dbReference type="InterPro" id="IPR016032">
    <property type="entry name" value="Sig_transdc_resp-reg_C-effctor"/>
</dbReference>
<dbReference type="Pfam" id="PF00196">
    <property type="entry name" value="GerE"/>
    <property type="match status" value="1"/>
</dbReference>
<reference evidence="3" key="1">
    <citation type="journal article" date="2021" name="ISME J.">
        <title>Evolutionary origin and ecological implication of a unique nif island in free-living Bradyrhizobium lineages.</title>
        <authorList>
            <person name="Tao J."/>
        </authorList>
    </citation>
    <scope>NUCLEOTIDE SEQUENCE [LARGE SCALE GENOMIC DNA]</scope>
    <source>
        <strain evidence="3">SZCCT0094</strain>
    </source>
</reference>
<name>A0ABS5GHK0_9BRAD</name>
<dbReference type="EMBL" id="JAFCLK010000048">
    <property type="protein sequence ID" value="MBR1140823.1"/>
    <property type="molecule type" value="Genomic_DNA"/>
</dbReference>
<dbReference type="InterPro" id="IPR036388">
    <property type="entry name" value="WH-like_DNA-bd_sf"/>
</dbReference>
<comment type="caution">
    <text evidence="2">The sequence shown here is derived from an EMBL/GenBank/DDBJ whole genome shotgun (WGS) entry which is preliminary data.</text>
</comment>
<dbReference type="Gene3D" id="1.10.10.10">
    <property type="entry name" value="Winged helix-like DNA-binding domain superfamily/Winged helix DNA-binding domain"/>
    <property type="match status" value="1"/>
</dbReference>
<evidence type="ECO:0000313" key="2">
    <source>
        <dbReference type="EMBL" id="MBR1140823.1"/>
    </source>
</evidence>
<feature type="domain" description="HTH luxR-type" evidence="1">
    <location>
        <begin position="1"/>
        <end position="49"/>
    </location>
</feature>
<dbReference type="RefSeq" id="WP_172241712.1">
    <property type="nucleotide sequence ID" value="NZ_JABFDP010000034.1"/>
</dbReference>
<dbReference type="SUPFAM" id="SSF46894">
    <property type="entry name" value="C-terminal effector domain of the bipartite response regulators"/>
    <property type="match status" value="1"/>
</dbReference>
<dbReference type="PROSITE" id="PS50043">
    <property type="entry name" value="HTH_LUXR_2"/>
    <property type="match status" value="1"/>
</dbReference>
<sequence>MIAAGSSPEQIATELQVLRETVRNQIKAIFSKTATHRQSELTALVSRIHG</sequence>
<keyword evidence="3" id="KW-1185">Reference proteome</keyword>
<evidence type="ECO:0000313" key="3">
    <source>
        <dbReference type="Proteomes" id="UP001314635"/>
    </source>
</evidence>
<organism evidence="2 3">
    <name type="scientific">Bradyrhizobium denitrificans</name>
    <dbReference type="NCBI Taxonomy" id="2734912"/>
    <lineage>
        <taxon>Bacteria</taxon>
        <taxon>Pseudomonadati</taxon>
        <taxon>Pseudomonadota</taxon>
        <taxon>Alphaproteobacteria</taxon>
        <taxon>Hyphomicrobiales</taxon>
        <taxon>Nitrobacteraceae</taxon>
        <taxon>Bradyrhizobium</taxon>
    </lineage>
</organism>
<dbReference type="Proteomes" id="UP001314635">
    <property type="component" value="Unassembled WGS sequence"/>
</dbReference>
<protein>
    <recommendedName>
        <fullName evidence="1">HTH luxR-type domain-containing protein</fullName>
    </recommendedName>
</protein>
<dbReference type="InterPro" id="IPR000792">
    <property type="entry name" value="Tscrpt_reg_LuxR_C"/>
</dbReference>
<accession>A0ABS5GHK0</accession>
<proteinExistence type="predicted"/>
<evidence type="ECO:0000259" key="1">
    <source>
        <dbReference type="PROSITE" id="PS50043"/>
    </source>
</evidence>
<gene>
    <name evidence="2" type="ORF">JQ619_34255</name>
</gene>